<evidence type="ECO:0000313" key="11">
    <source>
        <dbReference type="EMBL" id="KEQ70757.1"/>
    </source>
</evidence>
<evidence type="ECO:0000256" key="2">
    <source>
        <dbReference type="ARBA" id="ARBA00012729"/>
    </source>
</evidence>
<dbReference type="Gene3D" id="3.20.20.80">
    <property type="entry name" value="Glycosidases"/>
    <property type="match status" value="1"/>
</dbReference>
<keyword evidence="4" id="KW-0146">Chitin degradation</keyword>
<dbReference type="RefSeq" id="XP_013424779.1">
    <property type="nucleotide sequence ID" value="XM_013569325.1"/>
</dbReference>
<dbReference type="GeneID" id="25408294"/>
<dbReference type="Proteomes" id="UP000027730">
    <property type="component" value="Unassembled WGS sequence"/>
</dbReference>
<reference evidence="11 12" key="1">
    <citation type="journal article" date="2014" name="BMC Genomics">
        <title>Genome sequencing of four Aureobasidium pullulans varieties: biotechnological potential, stress tolerance, and description of new species.</title>
        <authorList>
            <person name="Gostin Ar C."/>
            <person name="Ohm R.A."/>
            <person name="Kogej T."/>
            <person name="Sonjak S."/>
            <person name="Turk M."/>
            <person name="Zajc J."/>
            <person name="Zalar P."/>
            <person name="Grube M."/>
            <person name="Sun H."/>
            <person name="Han J."/>
            <person name="Sharma A."/>
            <person name="Chiniquy J."/>
            <person name="Ngan C.Y."/>
            <person name="Lipzen A."/>
            <person name="Barry K."/>
            <person name="Grigoriev I.V."/>
            <person name="Gunde-Cimerman N."/>
        </authorList>
    </citation>
    <scope>NUCLEOTIDE SEQUENCE [LARGE SCALE GENOMIC DNA]</scope>
    <source>
        <strain evidence="11 12">CBS 147.97</strain>
    </source>
</reference>
<feature type="non-terminal residue" evidence="11">
    <location>
        <position position="299"/>
    </location>
</feature>
<protein>
    <recommendedName>
        <fullName evidence="2">chitinase</fullName>
        <ecNumber evidence="2">3.2.1.14</ecNumber>
    </recommendedName>
</protein>
<dbReference type="EC" id="3.2.1.14" evidence="2"/>
<dbReference type="PROSITE" id="PS51910">
    <property type="entry name" value="GH18_2"/>
    <property type="match status" value="1"/>
</dbReference>
<keyword evidence="12" id="KW-1185">Reference proteome</keyword>
<dbReference type="OrthoDB" id="6020543at2759"/>
<name>A0A074WLV0_9PEZI</name>
<keyword evidence="7" id="KW-0624">Polysaccharide degradation</keyword>
<feature type="domain" description="GH18" evidence="10">
    <location>
        <begin position="1"/>
        <end position="299"/>
    </location>
</feature>
<organism evidence="11 12">
    <name type="scientific">Aureobasidium namibiae CBS 147.97</name>
    <dbReference type="NCBI Taxonomy" id="1043004"/>
    <lineage>
        <taxon>Eukaryota</taxon>
        <taxon>Fungi</taxon>
        <taxon>Dikarya</taxon>
        <taxon>Ascomycota</taxon>
        <taxon>Pezizomycotina</taxon>
        <taxon>Dothideomycetes</taxon>
        <taxon>Dothideomycetidae</taxon>
        <taxon>Dothideales</taxon>
        <taxon>Saccotheciaceae</taxon>
        <taxon>Aureobasidium</taxon>
    </lineage>
</organism>
<evidence type="ECO:0000256" key="3">
    <source>
        <dbReference type="ARBA" id="ARBA00022801"/>
    </source>
</evidence>
<accession>A0A074WLV0</accession>
<keyword evidence="6 8" id="KW-0326">Glycosidase</keyword>
<dbReference type="PANTHER" id="PTHR45708">
    <property type="entry name" value="ENDOCHITINASE"/>
    <property type="match status" value="1"/>
</dbReference>
<sequence length="299" mass="32558">LAVYYGKAQYNSAPSLWDLCSVDDIDMIVMGFIRNFNGFNKQPTFDIGSCKTPYQPPANYTGVLCPTLAANITRCQQLGKKVLISLGGSSANLDFASDTDAQQAATTLWNVFGAGTDTPLARPFGNVTLDGFDFDYENYADTTHVDVLAATLQSLFKTAIPERYISACPLCVNNTVLPYDFYRNANFIWPRFYNANACKAGGKGYNKSVKAWSDFLVGVDSAVGPNYPRFYIGALGFENYNNGGGFVAPDVFGDLVEYTKNNVGKPRFGGVSIWEGTDALQSKTVDGIDILNVTKEALL</sequence>
<comment type="catalytic activity">
    <reaction evidence="1">
        <text>Random endo-hydrolysis of N-acetyl-beta-D-glucosaminide (1-&gt;4)-beta-linkages in chitin and chitodextrins.</text>
        <dbReference type="EC" id="3.2.1.14"/>
    </reaction>
</comment>
<evidence type="ECO:0000256" key="6">
    <source>
        <dbReference type="ARBA" id="ARBA00023295"/>
    </source>
</evidence>
<dbReference type="AlphaFoldDB" id="A0A074WLV0"/>
<dbReference type="InterPro" id="IPR001223">
    <property type="entry name" value="Glyco_hydro18_cat"/>
</dbReference>
<dbReference type="PROSITE" id="PS01095">
    <property type="entry name" value="GH18_1"/>
    <property type="match status" value="1"/>
</dbReference>
<evidence type="ECO:0000256" key="5">
    <source>
        <dbReference type="ARBA" id="ARBA00023277"/>
    </source>
</evidence>
<gene>
    <name evidence="11" type="ORF">M436DRAFT_33218</name>
</gene>
<evidence type="ECO:0000256" key="9">
    <source>
        <dbReference type="RuleBase" id="RU004453"/>
    </source>
</evidence>
<evidence type="ECO:0000256" key="4">
    <source>
        <dbReference type="ARBA" id="ARBA00023024"/>
    </source>
</evidence>
<dbReference type="GO" id="GO:0008843">
    <property type="term" value="F:endochitinase activity"/>
    <property type="evidence" value="ECO:0007669"/>
    <property type="project" value="UniProtKB-EC"/>
</dbReference>
<keyword evidence="3 8" id="KW-0378">Hydrolase</keyword>
<dbReference type="SUPFAM" id="SSF51445">
    <property type="entry name" value="(Trans)glycosidases"/>
    <property type="match status" value="1"/>
</dbReference>
<evidence type="ECO:0000313" key="12">
    <source>
        <dbReference type="Proteomes" id="UP000027730"/>
    </source>
</evidence>
<proteinExistence type="inferred from homology"/>
<dbReference type="GO" id="GO:0005576">
    <property type="term" value="C:extracellular region"/>
    <property type="evidence" value="ECO:0007669"/>
    <property type="project" value="TreeGrafter"/>
</dbReference>
<dbReference type="InterPro" id="IPR017853">
    <property type="entry name" value="GH"/>
</dbReference>
<keyword evidence="5" id="KW-0119">Carbohydrate metabolism</keyword>
<dbReference type="InterPro" id="IPR001579">
    <property type="entry name" value="Glyco_hydro_18_chit_AS"/>
</dbReference>
<dbReference type="PANTHER" id="PTHR45708:SF49">
    <property type="entry name" value="ENDOCHITINASE"/>
    <property type="match status" value="1"/>
</dbReference>
<feature type="non-terminal residue" evidence="11">
    <location>
        <position position="1"/>
    </location>
</feature>
<dbReference type="EMBL" id="KL584716">
    <property type="protein sequence ID" value="KEQ70757.1"/>
    <property type="molecule type" value="Genomic_DNA"/>
</dbReference>
<evidence type="ECO:0000259" key="10">
    <source>
        <dbReference type="PROSITE" id="PS51910"/>
    </source>
</evidence>
<evidence type="ECO:0000256" key="8">
    <source>
        <dbReference type="RuleBase" id="RU000489"/>
    </source>
</evidence>
<dbReference type="HOGENOM" id="CLU_007818_1_0_1"/>
<dbReference type="Pfam" id="PF00704">
    <property type="entry name" value="Glyco_hydro_18"/>
    <property type="match status" value="1"/>
</dbReference>
<dbReference type="InterPro" id="IPR050542">
    <property type="entry name" value="Glycosyl_Hydrlase18_Chitinase"/>
</dbReference>
<dbReference type="STRING" id="1043004.A0A074WLV0"/>
<comment type="similarity">
    <text evidence="9">Belongs to the glycosyl hydrolase 18 family.</text>
</comment>
<evidence type="ECO:0000256" key="7">
    <source>
        <dbReference type="ARBA" id="ARBA00023326"/>
    </source>
</evidence>
<dbReference type="GO" id="GO:0000272">
    <property type="term" value="P:polysaccharide catabolic process"/>
    <property type="evidence" value="ECO:0007669"/>
    <property type="project" value="UniProtKB-KW"/>
</dbReference>
<evidence type="ECO:0000256" key="1">
    <source>
        <dbReference type="ARBA" id="ARBA00000822"/>
    </source>
</evidence>
<dbReference type="GO" id="GO:0006032">
    <property type="term" value="P:chitin catabolic process"/>
    <property type="evidence" value="ECO:0007669"/>
    <property type="project" value="UniProtKB-KW"/>
</dbReference>